<feature type="compositionally biased region" description="Polar residues" evidence="8">
    <location>
        <begin position="1302"/>
        <end position="1319"/>
    </location>
</feature>
<feature type="compositionally biased region" description="Polar residues" evidence="8">
    <location>
        <begin position="581"/>
        <end position="603"/>
    </location>
</feature>
<dbReference type="GO" id="GO:0016579">
    <property type="term" value="P:protein deubiquitination"/>
    <property type="evidence" value="ECO:0007669"/>
    <property type="project" value="InterPro"/>
</dbReference>
<keyword evidence="6" id="KW-0378">Hydrolase</keyword>
<keyword evidence="7" id="KW-0788">Thiol protease</keyword>
<feature type="compositionally biased region" description="Low complexity" evidence="8">
    <location>
        <begin position="116"/>
        <end position="133"/>
    </location>
</feature>
<feature type="compositionally biased region" description="Basic residues" evidence="8">
    <location>
        <begin position="392"/>
        <end position="409"/>
    </location>
</feature>
<dbReference type="SUPFAM" id="SSF54001">
    <property type="entry name" value="Cysteine proteinases"/>
    <property type="match status" value="1"/>
</dbReference>
<feature type="compositionally biased region" description="Low complexity" evidence="8">
    <location>
        <begin position="637"/>
        <end position="704"/>
    </location>
</feature>
<dbReference type="CDD" id="cd02257">
    <property type="entry name" value="Peptidase_C19"/>
    <property type="match status" value="1"/>
</dbReference>
<feature type="compositionally biased region" description="Polar residues" evidence="8">
    <location>
        <begin position="726"/>
        <end position="746"/>
    </location>
</feature>
<comment type="catalytic activity">
    <reaction evidence="1">
        <text>Thiol-dependent hydrolysis of ester, thioester, amide, peptide and isopeptide bonds formed by the C-terminal Gly of ubiquitin (a 76-residue protein attached to proteins as an intracellular targeting signal).</text>
        <dbReference type="EC" id="3.4.19.12"/>
    </reaction>
</comment>
<evidence type="ECO:0000259" key="9">
    <source>
        <dbReference type="PROSITE" id="PS50235"/>
    </source>
</evidence>
<feature type="compositionally biased region" description="Basic residues" evidence="8">
    <location>
        <begin position="273"/>
        <end position="287"/>
    </location>
</feature>
<feature type="compositionally biased region" description="Gly residues" evidence="8">
    <location>
        <begin position="295"/>
        <end position="307"/>
    </location>
</feature>
<feature type="compositionally biased region" description="Polar residues" evidence="8">
    <location>
        <begin position="545"/>
        <end position="559"/>
    </location>
</feature>
<dbReference type="GO" id="GO:0005634">
    <property type="term" value="C:nucleus"/>
    <property type="evidence" value="ECO:0007669"/>
    <property type="project" value="TreeGrafter"/>
</dbReference>
<name>A0AAE1FXW9_PETCI</name>
<feature type="compositionally biased region" description="Pro residues" evidence="8">
    <location>
        <begin position="39"/>
        <end position="49"/>
    </location>
</feature>
<feature type="compositionally biased region" description="Pro residues" evidence="8">
    <location>
        <begin position="379"/>
        <end position="388"/>
    </location>
</feature>
<keyword evidence="4" id="KW-0645">Protease</keyword>
<feature type="compositionally biased region" description="Low complexity" evidence="8">
    <location>
        <begin position="857"/>
        <end position="873"/>
    </location>
</feature>
<dbReference type="GO" id="GO:0004843">
    <property type="term" value="F:cysteine-type deubiquitinase activity"/>
    <property type="evidence" value="ECO:0007669"/>
    <property type="project" value="UniProtKB-EC"/>
</dbReference>
<evidence type="ECO:0000256" key="6">
    <source>
        <dbReference type="ARBA" id="ARBA00022801"/>
    </source>
</evidence>
<feature type="compositionally biased region" description="Polar residues" evidence="8">
    <location>
        <begin position="208"/>
        <end position="219"/>
    </location>
</feature>
<dbReference type="PANTHER" id="PTHR24006">
    <property type="entry name" value="UBIQUITIN CARBOXYL-TERMINAL HYDROLASE"/>
    <property type="match status" value="1"/>
</dbReference>
<dbReference type="InterPro" id="IPR050164">
    <property type="entry name" value="Peptidase_C19"/>
</dbReference>
<feature type="region of interest" description="Disordered" evidence="8">
    <location>
        <begin position="531"/>
        <end position="887"/>
    </location>
</feature>
<feature type="compositionally biased region" description="Pro residues" evidence="8">
    <location>
        <begin position="160"/>
        <end position="189"/>
    </location>
</feature>
<evidence type="ECO:0000313" key="11">
    <source>
        <dbReference type="Proteomes" id="UP001286313"/>
    </source>
</evidence>
<evidence type="ECO:0000313" key="10">
    <source>
        <dbReference type="EMBL" id="KAK3881771.1"/>
    </source>
</evidence>
<dbReference type="InterPro" id="IPR001394">
    <property type="entry name" value="Peptidase_C19_UCH"/>
</dbReference>
<evidence type="ECO:0000256" key="4">
    <source>
        <dbReference type="ARBA" id="ARBA00022670"/>
    </source>
</evidence>
<feature type="compositionally biased region" description="Basic and acidic residues" evidence="8">
    <location>
        <begin position="82"/>
        <end position="92"/>
    </location>
</feature>
<keyword evidence="11" id="KW-1185">Reference proteome</keyword>
<dbReference type="GO" id="GO:0005829">
    <property type="term" value="C:cytosol"/>
    <property type="evidence" value="ECO:0007669"/>
    <property type="project" value="TreeGrafter"/>
</dbReference>
<sequence length="1557" mass="168656">MSSSTQDLEFLDLSGVSEDVRKNLLSLFSVDNPAVLVPAPDPTPTPTLVPTPVSQPENQQPEDSQQPQEQQQQQEQNNVVEASRKDLTEDHGTVQQTGVAVGEENKSCEGAIEPPTTSAITSTSTTHSSSSGSGDAEGSRTFMVPPPVVVSQAGQVYSPYPSPSPGNPPIYNPHLPPPPHPPPSNVYSQMPPPPVIPTVYVANCHVSLSSYSGGQPQVVSTAGPSQSPPAAPLLSSLPPMMSDPPTPHLAQVKANHESKGDYEGRRYDSPRPPHQRGSNRGRDRGKRHGGDRSRSGGGEHPAYGGDGIPVYGSAHGQYIYNPNFQFPVRGSGGPGYPSYQGVPAPNTVQGLPLIYGQPYVQYQGHSPGPILPYQQNPGPNTPPHPPPGSLHHLPHPHALPHHSPHHPYHHQPDPPHSQTHHHYSGQHHQHQMNYSEALEPPLAADPSFNPQFVGTTPQNRPPLENATPSLEVNSGPCVSKSVEEPATGQHQQREAHQPSVGDQARQTAPPPKLEAPTHVNTMLPLIHEQDQAGSNVQEQHHDGSHQSTLVQTQHEPSQSQPTPMHGQPQPQPMPDQEQLQFQSISVQGQPQPQTTSSLGQSQPEPVPVQRQVTPHPSVIQGQLQPKSTPVQSQSQLTPAQGQPQPTPAQGQPQPTPAQGQPQPTPAQGQPQPTPAQGHFQLTPEQEQPQPTPAQGQPQPTTIPSHPQPPTPAQSQPQPPTPAHSQLQPHTPAHSQLQPPTPAQSQLQPPTPAQSRPQPPTPAQSQPQPPTPAQSQPQPPKPAQSQPQPPTPAQSQPQPPTPAQSQPQPPTPAQNQPQPPTPAQSQPQPSPVQVPSHSQPMSTQAQSQHQSIKPVQLQPQSQIIPSQGRQLQQPSLPPQPTQAPEQPLAHPAVVGTTKVLLQSLSEEPVTSPLSGSHVGVKKSVVTSGISTKVAKRPSTHVDIPHLQRGKGEKPAVTLVVDHTSITDISFMSDEIQPDVNPEDGVEFLSCEGVTGPGKDVAITFMGPSIPVDSTPLTKENVPNMAYQRPGKEKEGELTVKEEPMPRIEEKPEVVPEPVTVPVDVQATSIPPGGAWAQKKSWSQLFKPCGEGATKQVAYVTPFNQGTEKPQDITSSAETVHKLPNSSLSEADLDKAKIGGMLRQYVQDHHYVAIQPRGLTNKGYWCYVNAPLQALLACPPFYNLMHKIPNIPGLKKGKSSTPVIDSIVEYIHEFSDMAPSMKPSRKEKGGAAGAAGRRDQDIIPGPPFEPSYVYKMLATMNGELFKDGRQQDAEEMLSFVLNALHEEMVEALKVADEGGYSTPLKDNSLNGSVNGEASNVSDQEDASDPDEWKVMGPKKRSYITRTATFTPSPISAIFWGQLRYVLHQTGGFSTANLQPFTTLPLDIQSTKVESVKDALEQLVSREEIPDYTDSKTNQDVTVFKQVVLEHLPTVLILQLKRFIYDKDGGLQKVMKKVNFPVDLEITKELMSSQSRSKFSAMQKKYKLLAVVYHDGNEATKGHYVADIYHGGYNCWLRCDDSYIKEVSETAVVRHVPPRVPYLLFYRRADTMVGPSKNKS</sequence>
<feature type="compositionally biased region" description="Pro residues" evidence="8">
    <location>
        <begin position="748"/>
        <end position="831"/>
    </location>
</feature>
<feature type="compositionally biased region" description="Low complexity" evidence="8">
    <location>
        <begin position="50"/>
        <end position="78"/>
    </location>
</feature>
<evidence type="ECO:0000256" key="2">
    <source>
        <dbReference type="ARBA" id="ARBA00005427"/>
    </source>
</evidence>
<dbReference type="GO" id="GO:0006508">
    <property type="term" value="P:proteolysis"/>
    <property type="evidence" value="ECO:0007669"/>
    <property type="project" value="UniProtKB-KW"/>
</dbReference>
<proteinExistence type="inferred from homology"/>
<feature type="compositionally biased region" description="Low complexity" evidence="8">
    <location>
        <begin position="560"/>
        <end position="580"/>
    </location>
</feature>
<feature type="region of interest" description="Disordered" evidence="8">
    <location>
        <begin position="1301"/>
        <end position="1328"/>
    </location>
</feature>
<dbReference type="FunFam" id="3.90.70.10:FF:000092">
    <property type="entry name" value="Ubiquitin carboxyl-terminal hydrolase"/>
    <property type="match status" value="1"/>
</dbReference>
<comment type="caution">
    <text evidence="10">The sequence shown here is derived from an EMBL/GenBank/DDBJ whole genome shotgun (WGS) entry which is preliminary data.</text>
</comment>
<dbReference type="InterPro" id="IPR028889">
    <property type="entry name" value="USP"/>
</dbReference>
<reference evidence="10" key="1">
    <citation type="submission" date="2023-10" db="EMBL/GenBank/DDBJ databases">
        <title>Genome assemblies of two species of porcelain crab, Petrolisthes cinctipes and Petrolisthes manimaculis (Anomura: Porcellanidae).</title>
        <authorList>
            <person name="Angst P."/>
        </authorList>
    </citation>
    <scope>NUCLEOTIDE SEQUENCE</scope>
    <source>
        <strain evidence="10">PB745_01</strain>
        <tissue evidence="10">Gill</tissue>
    </source>
</reference>
<dbReference type="InterPro" id="IPR018200">
    <property type="entry name" value="USP_CS"/>
</dbReference>
<feature type="compositionally biased region" description="Polar residues" evidence="8">
    <location>
        <begin position="840"/>
        <end position="852"/>
    </location>
</feature>
<dbReference type="PANTHER" id="PTHR24006:SF687">
    <property type="entry name" value="UBIQUITIN CARBOXYL-TERMINAL HYDROLASE 10"/>
    <property type="match status" value="1"/>
</dbReference>
<evidence type="ECO:0000256" key="7">
    <source>
        <dbReference type="ARBA" id="ARBA00022807"/>
    </source>
</evidence>
<dbReference type="Gene3D" id="3.90.70.10">
    <property type="entry name" value="Cysteine proteinases"/>
    <property type="match status" value="1"/>
</dbReference>
<gene>
    <name evidence="10" type="ORF">Pcinc_013802</name>
</gene>
<dbReference type="InterPro" id="IPR038765">
    <property type="entry name" value="Papain-like_cys_pep_sf"/>
</dbReference>
<dbReference type="PROSITE" id="PS50235">
    <property type="entry name" value="USP_3"/>
    <property type="match status" value="1"/>
</dbReference>
<feature type="region of interest" description="Disordered" evidence="8">
    <location>
        <begin position="1217"/>
        <end position="1240"/>
    </location>
</feature>
<dbReference type="Pfam" id="PF00443">
    <property type="entry name" value="UCH"/>
    <property type="match status" value="1"/>
</dbReference>
<comment type="similarity">
    <text evidence="2">Belongs to the peptidase C19 family. USP10 subfamily.</text>
</comment>
<dbReference type="EMBL" id="JAWQEG010001178">
    <property type="protein sequence ID" value="KAK3881771.1"/>
    <property type="molecule type" value="Genomic_DNA"/>
</dbReference>
<organism evidence="10 11">
    <name type="scientific">Petrolisthes cinctipes</name>
    <name type="common">Flat porcelain crab</name>
    <dbReference type="NCBI Taxonomy" id="88211"/>
    <lineage>
        <taxon>Eukaryota</taxon>
        <taxon>Metazoa</taxon>
        <taxon>Ecdysozoa</taxon>
        <taxon>Arthropoda</taxon>
        <taxon>Crustacea</taxon>
        <taxon>Multicrustacea</taxon>
        <taxon>Malacostraca</taxon>
        <taxon>Eumalacostraca</taxon>
        <taxon>Eucarida</taxon>
        <taxon>Decapoda</taxon>
        <taxon>Pleocyemata</taxon>
        <taxon>Anomura</taxon>
        <taxon>Galatheoidea</taxon>
        <taxon>Porcellanidae</taxon>
        <taxon>Petrolisthes</taxon>
    </lineage>
</organism>
<feature type="compositionally biased region" description="Basic and acidic residues" evidence="8">
    <location>
        <begin position="254"/>
        <end position="271"/>
    </location>
</feature>
<keyword evidence="5" id="KW-0833">Ubl conjugation pathway</keyword>
<evidence type="ECO:0000256" key="3">
    <source>
        <dbReference type="ARBA" id="ARBA00012759"/>
    </source>
</evidence>
<feature type="region of interest" description="Disordered" evidence="8">
    <location>
        <begin position="30"/>
        <end position="189"/>
    </location>
</feature>
<dbReference type="GO" id="GO:0010506">
    <property type="term" value="P:regulation of autophagy"/>
    <property type="evidence" value="ECO:0007669"/>
    <property type="project" value="TreeGrafter"/>
</dbReference>
<evidence type="ECO:0000256" key="8">
    <source>
        <dbReference type="SAM" id="MobiDB-lite"/>
    </source>
</evidence>
<protein>
    <recommendedName>
        <fullName evidence="3">ubiquitinyl hydrolase 1</fullName>
        <ecNumber evidence="3">3.4.19.12</ecNumber>
    </recommendedName>
</protein>
<dbReference type="GO" id="GO:0030330">
    <property type="term" value="P:DNA damage response, signal transduction by p53 class mediator"/>
    <property type="evidence" value="ECO:0007669"/>
    <property type="project" value="TreeGrafter"/>
</dbReference>
<feature type="compositionally biased region" description="Basic residues" evidence="8">
    <location>
        <begin position="418"/>
        <end position="430"/>
    </location>
</feature>
<evidence type="ECO:0000256" key="5">
    <source>
        <dbReference type="ARBA" id="ARBA00022786"/>
    </source>
</evidence>
<dbReference type="Proteomes" id="UP001286313">
    <property type="component" value="Unassembled WGS sequence"/>
</dbReference>
<accession>A0AAE1FXW9</accession>
<evidence type="ECO:0000256" key="1">
    <source>
        <dbReference type="ARBA" id="ARBA00000707"/>
    </source>
</evidence>
<feature type="domain" description="USP" evidence="9">
    <location>
        <begin position="1155"/>
        <end position="1546"/>
    </location>
</feature>
<feature type="compositionally biased region" description="Pro residues" evidence="8">
    <location>
        <begin position="705"/>
        <end position="721"/>
    </location>
</feature>
<dbReference type="EC" id="3.4.19.12" evidence="3"/>
<dbReference type="PROSITE" id="PS00973">
    <property type="entry name" value="USP_2"/>
    <property type="match status" value="1"/>
</dbReference>
<feature type="compositionally biased region" description="Polar residues" evidence="8">
    <location>
        <begin position="448"/>
        <end position="458"/>
    </location>
</feature>
<feature type="region of interest" description="Disordered" evidence="8">
    <location>
        <begin position="365"/>
        <end position="516"/>
    </location>
</feature>
<feature type="region of interest" description="Disordered" evidence="8">
    <location>
        <begin position="208"/>
        <end position="308"/>
    </location>
</feature>
<feature type="compositionally biased region" description="Polar residues" evidence="8">
    <location>
        <begin position="610"/>
        <end position="636"/>
    </location>
</feature>